<dbReference type="Pfam" id="PF12763">
    <property type="entry name" value="EH"/>
    <property type="match status" value="1"/>
</dbReference>
<feature type="compositionally biased region" description="Polar residues" evidence="1">
    <location>
        <begin position="157"/>
        <end position="173"/>
    </location>
</feature>
<dbReference type="EMBL" id="MCFF01000025">
    <property type="protein sequence ID" value="ORZ12547.1"/>
    <property type="molecule type" value="Genomic_DNA"/>
</dbReference>
<feature type="compositionally biased region" description="Low complexity" evidence="1">
    <location>
        <begin position="1"/>
        <end position="22"/>
    </location>
</feature>
<dbReference type="InterPro" id="IPR043136">
    <property type="entry name" value="B30.2/SPRY_sf"/>
</dbReference>
<organism evidence="4 5">
    <name type="scientific">Lobosporangium transversale</name>
    <dbReference type="NCBI Taxonomy" id="64571"/>
    <lineage>
        <taxon>Eukaryota</taxon>
        <taxon>Fungi</taxon>
        <taxon>Fungi incertae sedis</taxon>
        <taxon>Mucoromycota</taxon>
        <taxon>Mortierellomycotina</taxon>
        <taxon>Mortierellomycetes</taxon>
        <taxon>Mortierellales</taxon>
        <taxon>Mortierellaceae</taxon>
        <taxon>Lobosporangium</taxon>
    </lineage>
</organism>
<evidence type="ECO:0000259" key="2">
    <source>
        <dbReference type="PROSITE" id="PS50031"/>
    </source>
</evidence>
<dbReference type="InterPro" id="IPR011992">
    <property type="entry name" value="EF-hand-dom_pair"/>
</dbReference>
<gene>
    <name evidence="4" type="ORF">BCR41DRAFT_387467</name>
</gene>
<dbReference type="InParanoid" id="A0A1Y2GJH3"/>
<feature type="region of interest" description="Disordered" evidence="1">
    <location>
        <begin position="1136"/>
        <end position="1168"/>
    </location>
</feature>
<feature type="compositionally biased region" description="Low complexity" evidence="1">
    <location>
        <begin position="65"/>
        <end position="92"/>
    </location>
</feature>
<reference evidence="4 5" key="1">
    <citation type="submission" date="2016-07" db="EMBL/GenBank/DDBJ databases">
        <title>Pervasive Adenine N6-methylation of Active Genes in Fungi.</title>
        <authorList>
            <consortium name="DOE Joint Genome Institute"/>
            <person name="Mondo S.J."/>
            <person name="Dannebaum R.O."/>
            <person name="Kuo R.C."/>
            <person name="Labutti K."/>
            <person name="Haridas S."/>
            <person name="Kuo A."/>
            <person name="Salamov A."/>
            <person name="Ahrendt S.R."/>
            <person name="Lipzen A."/>
            <person name="Sullivan W."/>
            <person name="Andreopoulos W.B."/>
            <person name="Clum A."/>
            <person name="Lindquist E."/>
            <person name="Daum C."/>
            <person name="Ramamoorthy G.K."/>
            <person name="Gryganskyi A."/>
            <person name="Culley D."/>
            <person name="Magnuson J.K."/>
            <person name="James T.Y."/>
            <person name="O'Malley M.A."/>
            <person name="Stajich J.E."/>
            <person name="Spatafora J.W."/>
            <person name="Visel A."/>
            <person name="Grigoriev I.V."/>
        </authorList>
    </citation>
    <scope>NUCLEOTIDE SEQUENCE [LARGE SCALE GENOMIC DNA]</scope>
    <source>
        <strain evidence="4 5">NRRL 3116</strain>
    </source>
</reference>
<feature type="compositionally biased region" description="Acidic residues" evidence="1">
    <location>
        <begin position="764"/>
        <end position="786"/>
    </location>
</feature>
<dbReference type="Proteomes" id="UP000193648">
    <property type="component" value="Unassembled WGS sequence"/>
</dbReference>
<proteinExistence type="predicted"/>
<evidence type="ECO:0000259" key="3">
    <source>
        <dbReference type="PROSITE" id="PS50188"/>
    </source>
</evidence>
<feature type="region of interest" description="Disordered" evidence="1">
    <location>
        <begin position="1187"/>
        <end position="1224"/>
    </location>
</feature>
<feature type="compositionally biased region" description="Low complexity" evidence="1">
    <location>
        <begin position="112"/>
        <end position="132"/>
    </location>
</feature>
<feature type="compositionally biased region" description="Polar residues" evidence="1">
    <location>
        <begin position="216"/>
        <end position="231"/>
    </location>
</feature>
<protein>
    <recommendedName>
        <fullName evidence="6">B30.2/SPRY domain-containing protein</fullName>
    </recommendedName>
</protein>
<dbReference type="Pfam" id="PF00622">
    <property type="entry name" value="SPRY"/>
    <property type="match status" value="2"/>
</dbReference>
<dbReference type="InterPro" id="IPR050618">
    <property type="entry name" value="Ubq-SigPath_Reg"/>
</dbReference>
<feature type="compositionally biased region" description="Low complexity" evidence="1">
    <location>
        <begin position="178"/>
        <end position="210"/>
    </location>
</feature>
<feature type="compositionally biased region" description="Polar residues" evidence="1">
    <location>
        <begin position="386"/>
        <end position="411"/>
    </location>
</feature>
<evidence type="ECO:0000256" key="1">
    <source>
        <dbReference type="SAM" id="MobiDB-lite"/>
    </source>
</evidence>
<name>A0A1Y2GJH3_9FUNG</name>
<dbReference type="InterPro" id="IPR013320">
    <property type="entry name" value="ConA-like_dom_sf"/>
</dbReference>
<feature type="domain" description="B30.2/SPRY" evidence="3">
    <location>
        <begin position="1225"/>
        <end position="1417"/>
    </location>
</feature>
<feature type="compositionally biased region" description="Low complexity" evidence="1">
    <location>
        <begin position="46"/>
        <end position="55"/>
    </location>
</feature>
<feature type="compositionally biased region" description="Polar residues" evidence="1">
    <location>
        <begin position="340"/>
        <end position="365"/>
    </location>
</feature>
<sequence length="1675" mass="181352">MYPQSGHPYGHPQPGHHAQQHPQQPPPPYGWTGYPQVPVSSPYTPLPHLHQPSQHPHAHAHTAQHHPYYQAAHRPTSPSPSSEPSRPLSGGSYHPTQYPPHQPLSPAPPYYAQQASSLPASPSVVLPSSSVSIAPTMHPTTPTSPGAPPIFYKAEMTESQAQTWKQQRVQQNIKVEVSSSTTQSINTPPSSSSTSSSAYRPVQTSQQQTQPELQRKTQLQALHNRQSSSFNAGPPSPQPSASWSHSSSGASPSSAHSPYPPTTPLSHTAAASMQPMPVEYQSSLTDNIPIPNYDRDSSLTTLDPAPAVTTGINARVSRPYSSTQDRPAIQPLQGYPSAIEHQSSLTEMDATSRTSSGVYSPSRTESGLGSGSGPGFSGRSSQFSSTQYPNRQSPNQSPYPSAIENQSSLTEVDNLPFPIEAQSALTEIDDRPYPIEEQSALTEVDNLPHPLKEQSALTEVDNLPHPLESQSALTEIDNLPHPLEAQSPLTEVDNRPYVLSGQSSLTEVDESIEKLRQTGLTATKDGIKLKPKTAPSSEPTTSTAITTATAVAFSTTSTDVDANADADVDVDAGAEDKDIDSASSPVSPAMKALTDVAASSFSMSNWTMPSDFTNPMALKENESLDDVKNLLSPTGSLHKRSPATIHIDTTLAEAGRSTPVLERTESTSLNPITPTITNGFPVPESPIPKSLLSSGSLTRKAKSPVSGTPPIPAPKPAALTAAKASHPQAGSSGSKPTISEEVYIPFPTERVDLIPVQDAPLLQEENEGDEDENDDDEEEEEDDLDHVDDGVSAFIRELQSSMPLSRSGSGSRSVLDPLINEDLGAIRRSDSSSSQTSQQKGVDFGAEVPKQPTVEPQQAVTAMTASEEGQDNFQYEDDLQQLEATQFEWTFTESEQATYERIFGLWERPAEECVSSDIAGKVFMTLGLPNSDLYKIWQLLNPEEKPALTRTEFIAGLHLVNCKAIGYELPTELPDELMLSAAAVGRVSLPPRPIQGPSTLLSNGSEPTFSAVTTAAAKESSSFMLPLPVPMVQEQSTIASSPGNSDFMNMYNPLLGTFNSPPGAFNPSELSQGQQKPDESDIYVAYPYQPPQPPFPHQDYQELHQHQQYDSVPQPGHVSFEYQYQPSLHQYSYEDAMPAAPHPKPHPPVAPETPVTPSKPGPHALHDLPADAPVFLSMEDELLLRNSGHDRPRSAAPDVIQPSSSSFQASPSSSSQPPTATQPSAGAIIKNRHSVDNPDLYLSPPDAWDHDDAPPELDVEGSYIKYRSDFKNDMTVSASVTANHPINPQCGLFYFEITIDAYKEVKGSTMSVGIASKALRKNCQVGWDLNSWGYHSDDGYLYFGNGKQSIKYAYEYKENDVVGCGINFVDRAVFFTLNGDMLGVAFRFIKDTIPLYPAIGLSHAGTEINANFGDQTFLFNIVDYKKRIMSKPVQAPQLITWNNGVRNDKIFKVLSDGLSVIAHDLSMGMKGRSSSAACSGCIRGPKVSPRDKDVFYFEVTILYMPPTNLGTIVVGICGKDQSMTETLGWKENSYGYSSDENFLSLSNNRPSLNARSQSGKMKARARGQPFKAGSIVGCGVDFASREIFFTLNGECLGQAFYGVDVLDCYPCVSVVEEGGGVGGPLSQTHYLNREQSTLSQFSSSNNNTIGFEFKANFGQYPFVFDLPEFEASEGQ</sequence>
<dbReference type="PROSITE" id="PS50031">
    <property type="entry name" value="EH"/>
    <property type="match status" value="1"/>
</dbReference>
<dbReference type="OrthoDB" id="258495at2759"/>
<dbReference type="InterPro" id="IPR000261">
    <property type="entry name" value="EH_dom"/>
</dbReference>
<dbReference type="InterPro" id="IPR001870">
    <property type="entry name" value="B30.2/SPRY"/>
</dbReference>
<feature type="compositionally biased region" description="Pro residues" evidence="1">
    <location>
        <begin position="1140"/>
        <end position="1151"/>
    </location>
</feature>
<feature type="compositionally biased region" description="Acidic residues" evidence="1">
    <location>
        <begin position="562"/>
        <end position="573"/>
    </location>
</feature>
<dbReference type="CDD" id="cd12885">
    <property type="entry name" value="SPRY_RanBP_like"/>
    <property type="match status" value="2"/>
</dbReference>
<evidence type="ECO:0008006" key="6">
    <source>
        <dbReference type="Google" id="ProtNLM"/>
    </source>
</evidence>
<feature type="region of interest" description="Disordered" evidence="1">
    <location>
        <begin position="1"/>
        <end position="421"/>
    </location>
</feature>
<evidence type="ECO:0000313" key="5">
    <source>
        <dbReference type="Proteomes" id="UP000193648"/>
    </source>
</evidence>
<dbReference type="RefSeq" id="XP_021880166.1">
    <property type="nucleotide sequence ID" value="XM_022027898.1"/>
</dbReference>
<feature type="region of interest" description="Disordered" evidence="1">
    <location>
        <begin position="555"/>
        <end position="587"/>
    </location>
</feature>
<dbReference type="GeneID" id="33569741"/>
<evidence type="ECO:0000313" key="4">
    <source>
        <dbReference type="EMBL" id="ORZ12547.1"/>
    </source>
</evidence>
<feature type="region of interest" description="Disordered" evidence="1">
    <location>
        <begin position="669"/>
        <end position="739"/>
    </location>
</feature>
<feature type="compositionally biased region" description="Low complexity" evidence="1">
    <location>
        <begin position="239"/>
        <end position="257"/>
    </location>
</feature>
<accession>A0A1Y2GJH3</accession>
<feature type="compositionally biased region" description="Polar residues" evidence="1">
    <location>
        <begin position="728"/>
        <end position="737"/>
    </location>
</feature>
<feature type="compositionally biased region" description="Pro residues" evidence="1">
    <location>
        <begin position="97"/>
        <end position="109"/>
    </location>
</feature>
<dbReference type="Gene3D" id="2.60.120.920">
    <property type="match status" value="2"/>
</dbReference>
<feature type="compositionally biased region" description="Polar residues" evidence="1">
    <location>
        <begin position="669"/>
        <end position="678"/>
    </location>
</feature>
<feature type="compositionally biased region" description="Low complexity" evidence="1">
    <location>
        <begin position="1201"/>
        <end position="1224"/>
    </location>
</feature>
<dbReference type="SMART" id="SM00449">
    <property type="entry name" value="SPRY"/>
    <property type="match status" value="2"/>
</dbReference>
<feature type="compositionally biased region" description="Low complexity" evidence="1">
    <location>
        <begin position="716"/>
        <end position="727"/>
    </location>
</feature>
<dbReference type="STRING" id="64571.A0A1Y2GJH3"/>
<dbReference type="SMART" id="SM00027">
    <property type="entry name" value="EH"/>
    <property type="match status" value="1"/>
</dbReference>
<feature type="region of interest" description="Disordered" evidence="1">
    <location>
        <begin position="826"/>
        <end position="847"/>
    </location>
</feature>
<comment type="caution">
    <text evidence="4">The sequence shown here is derived from an EMBL/GenBank/DDBJ whole genome shotgun (WGS) entry which is preliminary data.</text>
</comment>
<dbReference type="SUPFAM" id="SSF49899">
    <property type="entry name" value="Concanavalin A-like lectins/glucanases"/>
    <property type="match status" value="2"/>
</dbReference>
<dbReference type="InterPro" id="IPR044736">
    <property type="entry name" value="Gid1/RanBPM/SPLA_SPRY"/>
</dbReference>
<keyword evidence="5" id="KW-1185">Reference proteome</keyword>
<feature type="domain" description="EH" evidence="2">
    <location>
        <begin position="895"/>
        <end position="978"/>
    </location>
</feature>
<dbReference type="InterPro" id="IPR003877">
    <property type="entry name" value="SPRY_dom"/>
</dbReference>
<feature type="region of interest" description="Disordered" evidence="1">
    <location>
        <begin position="757"/>
        <end position="786"/>
    </location>
</feature>
<dbReference type="PANTHER" id="PTHR12864">
    <property type="entry name" value="RAN BINDING PROTEIN 9-RELATED"/>
    <property type="match status" value="1"/>
</dbReference>
<dbReference type="Gene3D" id="1.10.238.10">
    <property type="entry name" value="EF-hand"/>
    <property type="match status" value="1"/>
</dbReference>
<dbReference type="PROSITE" id="PS50188">
    <property type="entry name" value="B302_SPRY"/>
    <property type="match status" value="2"/>
</dbReference>
<dbReference type="SUPFAM" id="SSF47473">
    <property type="entry name" value="EF-hand"/>
    <property type="match status" value="1"/>
</dbReference>
<feature type="domain" description="B30.2/SPRY" evidence="3">
    <location>
        <begin position="1420"/>
        <end position="1630"/>
    </location>
</feature>